<organism evidence="4 5">
    <name type="scientific">Chloroherpeton thalassium (strain ATCC 35110 / GB-78)</name>
    <dbReference type="NCBI Taxonomy" id="517418"/>
    <lineage>
        <taxon>Bacteria</taxon>
        <taxon>Pseudomonadati</taxon>
        <taxon>Chlorobiota</taxon>
        <taxon>Chlorobiia</taxon>
        <taxon>Chlorobiales</taxon>
        <taxon>Chloroherpetonaceae</taxon>
        <taxon>Chloroherpeton</taxon>
    </lineage>
</organism>
<evidence type="ECO:0000313" key="5">
    <source>
        <dbReference type="Proteomes" id="UP000001208"/>
    </source>
</evidence>
<evidence type="ECO:0000256" key="1">
    <source>
        <dbReference type="ARBA" id="ARBA00022553"/>
    </source>
</evidence>
<dbReference type="EMBL" id="CP001100">
    <property type="protein sequence ID" value="ACF13362.1"/>
    <property type="molecule type" value="Genomic_DNA"/>
</dbReference>
<dbReference type="SMART" id="SM00448">
    <property type="entry name" value="REC"/>
    <property type="match status" value="2"/>
</dbReference>
<dbReference type="CDD" id="cd17569">
    <property type="entry name" value="REC_HupR-like"/>
    <property type="match status" value="1"/>
</dbReference>
<feature type="domain" description="Response regulatory" evidence="3">
    <location>
        <begin position="149"/>
        <end position="263"/>
    </location>
</feature>
<keyword evidence="1 2" id="KW-0597">Phosphoprotein</keyword>
<dbReference type="PROSITE" id="PS50110">
    <property type="entry name" value="RESPONSE_REGULATORY"/>
    <property type="match status" value="2"/>
</dbReference>
<name>B3QWZ8_CHLT3</name>
<dbReference type="PANTHER" id="PTHR44591">
    <property type="entry name" value="STRESS RESPONSE REGULATOR PROTEIN 1"/>
    <property type="match status" value="1"/>
</dbReference>
<comment type="caution">
    <text evidence="2">Lacks conserved residue(s) required for the propagation of feature annotation.</text>
</comment>
<dbReference type="InterPro" id="IPR001789">
    <property type="entry name" value="Sig_transdc_resp-reg_receiver"/>
</dbReference>
<evidence type="ECO:0000256" key="2">
    <source>
        <dbReference type="PROSITE-ProRule" id="PRU00169"/>
    </source>
</evidence>
<dbReference type="STRING" id="517418.Ctha_0895"/>
<dbReference type="eggNOG" id="COG2204">
    <property type="taxonomic scope" value="Bacteria"/>
</dbReference>
<sequence>MHTILFVDDEPSILSSLSFLFKRTYNVLTAESGPEALKLFKNQESPIHVIVSDQRMPDMLGVELLREVKKISPSTMRILLTGYSDLQSVIASVNTGEVFRYINKPWDNDKLRNAVHQACQFSDRVKQIRESILPNKSALQPNVAKTETHVLFIDPDFVNRQALSSLFQNNYKVHLAGSAREAFAILQKHPIAVITTEANLSDVDGADFLAAVKNMYPSIATILLTDIQDSILAIRLINEGSLFRYLVKPFRRDALKSTMSEAISLHRTADENPEASVKTLEVMEEPPLPINDASMQDTLEAVRKRIQQRSGY</sequence>
<dbReference type="HOGENOM" id="CLU_882121_0_0_10"/>
<dbReference type="InterPro" id="IPR050595">
    <property type="entry name" value="Bact_response_regulator"/>
</dbReference>
<dbReference type="AlphaFoldDB" id="B3QWZ8"/>
<dbReference type="InterPro" id="IPR011006">
    <property type="entry name" value="CheY-like_superfamily"/>
</dbReference>
<keyword evidence="5" id="KW-1185">Reference proteome</keyword>
<dbReference type="GO" id="GO:0000160">
    <property type="term" value="P:phosphorelay signal transduction system"/>
    <property type="evidence" value="ECO:0007669"/>
    <property type="project" value="InterPro"/>
</dbReference>
<proteinExistence type="predicted"/>
<accession>B3QWZ8</accession>
<dbReference type="Proteomes" id="UP000001208">
    <property type="component" value="Chromosome"/>
</dbReference>
<dbReference type="SUPFAM" id="SSF52172">
    <property type="entry name" value="CheY-like"/>
    <property type="match status" value="2"/>
</dbReference>
<dbReference type="OrthoDB" id="9763484at2"/>
<dbReference type="RefSeq" id="WP_012499446.1">
    <property type="nucleotide sequence ID" value="NC_011026.1"/>
</dbReference>
<feature type="domain" description="Response regulatory" evidence="3">
    <location>
        <begin position="3"/>
        <end position="119"/>
    </location>
</feature>
<reference evidence="4 5" key="1">
    <citation type="submission" date="2008-06" db="EMBL/GenBank/DDBJ databases">
        <title>Complete sequence of Chloroherpeton thalassium ATCC 35110.</title>
        <authorList>
            <consortium name="US DOE Joint Genome Institute"/>
            <person name="Lucas S."/>
            <person name="Copeland A."/>
            <person name="Lapidus A."/>
            <person name="Glavina del Rio T."/>
            <person name="Dalin E."/>
            <person name="Tice H."/>
            <person name="Bruce D."/>
            <person name="Goodwin L."/>
            <person name="Pitluck S."/>
            <person name="Schmutz J."/>
            <person name="Larimer F."/>
            <person name="Land M."/>
            <person name="Hauser L."/>
            <person name="Kyrpides N."/>
            <person name="Mikhailova N."/>
            <person name="Liu Z."/>
            <person name="Li T."/>
            <person name="Zhao F."/>
            <person name="Overmann J."/>
            <person name="Bryant D.A."/>
            <person name="Richardson P."/>
        </authorList>
    </citation>
    <scope>NUCLEOTIDE SEQUENCE [LARGE SCALE GENOMIC DNA]</scope>
    <source>
        <strain evidence="5">ATCC 35110 / GB-78</strain>
    </source>
</reference>
<dbReference type="PANTHER" id="PTHR44591:SF19">
    <property type="entry name" value="TWO-COMPONENT RESPONSE REGULATOR-RELATED"/>
    <property type="match status" value="1"/>
</dbReference>
<dbReference type="Gene3D" id="3.40.50.2300">
    <property type="match status" value="2"/>
</dbReference>
<gene>
    <name evidence="4" type="ordered locus">Ctha_0895</name>
</gene>
<evidence type="ECO:0000259" key="3">
    <source>
        <dbReference type="PROSITE" id="PS50110"/>
    </source>
</evidence>
<evidence type="ECO:0000313" key="4">
    <source>
        <dbReference type="EMBL" id="ACF13362.1"/>
    </source>
</evidence>
<feature type="modified residue" description="4-aspartylphosphate" evidence="2">
    <location>
        <position position="53"/>
    </location>
</feature>
<protein>
    <submittedName>
        <fullName evidence="4">Response regulator receiver protein</fullName>
    </submittedName>
</protein>
<dbReference type="eggNOG" id="COG3437">
    <property type="taxonomic scope" value="Bacteria"/>
</dbReference>
<dbReference type="KEGG" id="cts:Ctha_0895"/>
<dbReference type="Pfam" id="PF00072">
    <property type="entry name" value="Response_reg"/>
    <property type="match status" value="2"/>
</dbReference>